<keyword evidence="1" id="KW-0472">Membrane</keyword>
<evidence type="ECO:0000313" key="3">
    <source>
        <dbReference type="Proteomes" id="UP000548787"/>
    </source>
</evidence>
<keyword evidence="1" id="KW-0812">Transmembrane</keyword>
<dbReference type="RefSeq" id="WP_181675757.1">
    <property type="nucleotide sequence ID" value="NZ_JABJVM010000003.1"/>
</dbReference>
<reference evidence="2 3" key="2">
    <citation type="submission" date="2020-08" db="EMBL/GenBank/DDBJ databases">
        <title>Listeria ohnekaius sp. nov. and Listeria portnoyii sp. nov. isolated from non-agricultural and natural environments.</title>
        <authorList>
            <person name="Weller D."/>
            <person name="Belias A.M."/>
            <person name="Liao J."/>
            <person name="Guo S."/>
            <person name="Orsi R.H."/>
            <person name="Wiedmann M."/>
        </authorList>
    </citation>
    <scope>NUCLEOTIDE SEQUENCE [LARGE SCALE GENOMIC DNA]</scope>
    <source>
        <strain evidence="2 3">FSL W9-0585</strain>
    </source>
</reference>
<gene>
    <name evidence="2" type="ORF">HPK16_04180</name>
</gene>
<organism evidence="2 3">
    <name type="scientific">Listeria rustica</name>
    <dbReference type="NCBI Taxonomy" id="2713503"/>
    <lineage>
        <taxon>Bacteria</taxon>
        <taxon>Bacillati</taxon>
        <taxon>Bacillota</taxon>
        <taxon>Bacilli</taxon>
        <taxon>Bacillales</taxon>
        <taxon>Listeriaceae</taxon>
        <taxon>Listeria</taxon>
    </lineage>
</organism>
<comment type="caution">
    <text evidence="2">The sequence shown here is derived from an EMBL/GenBank/DDBJ whole genome shotgun (WGS) entry which is preliminary data.</text>
</comment>
<keyword evidence="1" id="KW-1133">Transmembrane helix</keyword>
<dbReference type="EMBL" id="JABJVM010000003">
    <property type="protein sequence ID" value="MBA3925534.1"/>
    <property type="molecule type" value="Genomic_DNA"/>
</dbReference>
<sequence>MNMLQYLQLKLVLGAFQLPNLDGIRTYITDQGANAIIIITAVLAIVFLCMQKIGAFIGFIIFAGVVYFSVSSPEKLLGAVKGIWELLF</sequence>
<feature type="transmembrane region" description="Helical" evidence="1">
    <location>
        <begin position="35"/>
        <end position="68"/>
    </location>
</feature>
<evidence type="ECO:0000256" key="1">
    <source>
        <dbReference type="SAM" id="Phobius"/>
    </source>
</evidence>
<dbReference type="AlphaFoldDB" id="A0A7W1YFF7"/>
<reference evidence="2 3" key="1">
    <citation type="submission" date="2020-05" db="EMBL/GenBank/DDBJ databases">
        <authorList>
            <person name="Carlin C.R."/>
        </authorList>
    </citation>
    <scope>NUCLEOTIDE SEQUENCE [LARGE SCALE GENOMIC DNA]</scope>
    <source>
        <strain evidence="2 3">FSL W9-0585</strain>
    </source>
</reference>
<keyword evidence="3" id="KW-1185">Reference proteome</keyword>
<dbReference type="Proteomes" id="UP000548787">
    <property type="component" value="Unassembled WGS sequence"/>
</dbReference>
<dbReference type="InterPro" id="IPR049746">
    <property type="entry name" value="TcpD-like_C"/>
</dbReference>
<proteinExistence type="predicted"/>
<name>A0A7W1YFF7_9LIST</name>
<protein>
    <submittedName>
        <fullName evidence="2">Uncharacterized protein</fullName>
    </submittedName>
</protein>
<dbReference type="NCBIfam" id="NF040686">
    <property type="entry name" value="TcpD_dom"/>
    <property type="match status" value="1"/>
</dbReference>
<accession>A0A7W1YFF7</accession>
<evidence type="ECO:0000313" key="2">
    <source>
        <dbReference type="EMBL" id="MBA3925534.1"/>
    </source>
</evidence>